<keyword evidence="2" id="KW-0812">Transmembrane</keyword>
<keyword evidence="8" id="KW-0675">Receptor</keyword>
<keyword evidence="5" id="KW-0653">Protein transport</keyword>
<proteinExistence type="inferred from homology"/>
<evidence type="ECO:0000256" key="2">
    <source>
        <dbReference type="ARBA" id="ARBA00022692"/>
    </source>
</evidence>
<dbReference type="Pfam" id="PF05529">
    <property type="entry name" value="Bap31"/>
    <property type="match status" value="1"/>
</dbReference>
<dbReference type="GO" id="GO:0005789">
    <property type="term" value="C:endoplasmic reticulum membrane"/>
    <property type="evidence" value="ECO:0007669"/>
    <property type="project" value="UniProtKB-SubCell"/>
</dbReference>
<sequence length="222" mass="26363">IPSLRHPCHLYIKSRLVPPFATFYASSEHTFHSHTTTPMTLYYQLVFALLITELETRNVEDRIPVKINSLNRMQRVEQDFNHESSHVVHDVRTDTNLNARKFYAQRNMYLTGFTLFLSLILNRTYSLIVDILKSEEKLEAVKKQAEAQAIEYRRLTESEAKLQKRVEELEAEFEKERKEARDFETLKKQSKQTSDEYIRLTDRYNELEKESEGRQGERTKDK</sequence>
<name>A0A433QJB3_9FUNG</name>
<evidence type="ECO:0000256" key="1">
    <source>
        <dbReference type="ARBA" id="ARBA00004141"/>
    </source>
</evidence>
<comment type="similarity">
    <text evidence="5">Belongs to the BCAP29/BCAP31 family.</text>
</comment>
<comment type="caution">
    <text evidence="8">The sequence shown here is derived from an EMBL/GenBank/DDBJ whole genome shotgun (WGS) entry which is preliminary data.</text>
</comment>
<dbReference type="GO" id="GO:0070973">
    <property type="term" value="P:protein localization to endoplasmic reticulum exit site"/>
    <property type="evidence" value="ECO:0007669"/>
    <property type="project" value="UniProtKB-UniRule"/>
</dbReference>
<evidence type="ECO:0000256" key="6">
    <source>
        <dbReference type="SAM" id="MobiDB-lite"/>
    </source>
</evidence>
<dbReference type="AlphaFoldDB" id="A0A433QJB3"/>
<evidence type="ECO:0000256" key="3">
    <source>
        <dbReference type="ARBA" id="ARBA00022989"/>
    </source>
</evidence>
<feature type="domain" description="BAP29/BAP31 transmembrane" evidence="7">
    <location>
        <begin position="67"/>
        <end position="140"/>
    </location>
</feature>
<dbReference type="PANTHER" id="PTHR12701">
    <property type="entry name" value="BCR-ASSOCIATED PROTEIN, BAP"/>
    <property type="match status" value="1"/>
</dbReference>
<gene>
    <name evidence="8" type="ORF">BC938DRAFT_480127</name>
</gene>
<keyword evidence="4" id="KW-0472">Membrane</keyword>
<evidence type="ECO:0000256" key="5">
    <source>
        <dbReference type="RuleBase" id="RU367026"/>
    </source>
</evidence>
<evidence type="ECO:0000313" key="8">
    <source>
        <dbReference type="EMBL" id="RUS29870.1"/>
    </source>
</evidence>
<reference evidence="8 9" key="1">
    <citation type="journal article" date="2018" name="New Phytol.">
        <title>Phylogenomics of Endogonaceae and evolution of mycorrhizas within Mucoromycota.</title>
        <authorList>
            <person name="Chang Y."/>
            <person name="Desiro A."/>
            <person name="Na H."/>
            <person name="Sandor L."/>
            <person name="Lipzen A."/>
            <person name="Clum A."/>
            <person name="Barry K."/>
            <person name="Grigoriev I.V."/>
            <person name="Martin F.M."/>
            <person name="Stajich J.E."/>
            <person name="Smith M.E."/>
            <person name="Bonito G."/>
            <person name="Spatafora J.W."/>
        </authorList>
    </citation>
    <scope>NUCLEOTIDE SEQUENCE [LARGE SCALE GENOMIC DNA]</scope>
    <source>
        <strain evidence="8 9">AD002</strain>
    </source>
</reference>
<dbReference type="InterPro" id="IPR040463">
    <property type="entry name" value="BAP29/BAP31_N"/>
</dbReference>
<comment type="subcellular location">
    <subcellularLocation>
        <location evidence="5">Endoplasmic reticulum membrane</location>
        <topology evidence="5">Multi-pass membrane protein</topology>
    </subcellularLocation>
    <subcellularLocation>
        <location evidence="1">Membrane</location>
        <topology evidence="1">Multi-pass membrane protein</topology>
    </subcellularLocation>
</comment>
<dbReference type="PANTHER" id="PTHR12701:SF20">
    <property type="entry name" value="ENDOPLASMIC RETICULUM TRANSMEMBRANE PROTEIN"/>
    <property type="match status" value="1"/>
</dbReference>
<keyword evidence="3" id="KW-1133">Transmembrane helix</keyword>
<comment type="function">
    <text evidence="5">May play a role in anterograde transport of membrane proteins from the endoplasmic reticulum to the Golgi.</text>
</comment>
<dbReference type="GO" id="GO:0006888">
    <property type="term" value="P:endoplasmic reticulum to Golgi vesicle-mediated transport"/>
    <property type="evidence" value="ECO:0007669"/>
    <property type="project" value="UniProtKB-UniRule"/>
</dbReference>
<keyword evidence="5" id="KW-0256">Endoplasmic reticulum</keyword>
<feature type="region of interest" description="Disordered" evidence="6">
    <location>
        <begin position="174"/>
        <end position="222"/>
    </location>
</feature>
<dbReference type="EMBL" id="RBNJ01004577">
    <property type="protein sequence ID" value="RUS29870.1"/>
    <property type="molecule type" value="Genomic_DNA"/>
</dbReference>
<dbReference type="GO" id="GO:0006886">
    <property type="term" value="P:intracellular protein transport"/>
    <property type="evidence" value="ECO:0007669"/>
    <property type="project" value="UniProtKB-UniRule"/>
</dbReference>
<evidence type="ECO:0000259" key="7">
    <source>
        <dbReference type="Pfam" id="PF05529"/>
    </source>
</evidence>
<organism evidence="8 9">
    <name type="scientific">Jimgerdemannia flammicorona</name>
    <dbReference type="NCBI Taxonomy" id="994334"/>
    <lineage>
        <taxon>Eukaryota</taxon>
        <taxon>Fungi</taxon>
        <taxon>Fungi incertae sedis</taxon>
        <taxon>Mucoromycota</taxon>
        <taxon>Mucoromycotina</taxon>
        <taxon>Endogonomycetes</taxon>
        <taxon>Endogonales</taxon>
        <taxon>Endogonaceae</taxon>
        <taxon>Jimgerdemannia</taxon>
    </lineage>
</organism>
<dbReference type="InterPro" id="IPR008417">
    <property type="entry name" value="BAP29/BAP31"/>
</dbReference>
<keyword evidence="5" id="KW-0813">Transport</keyword>
<keyword evidence="5" id="KW-0931">ER-Golgi transport</keyword>
<keyword evidence="9" id="KW-1185">Reference proteome</keyword>
<dbReference type="Proteomes" id="UP000274822">
    <property type="component" value="Unassembled WGS sequence"/>
</dbReference>
<accession>A0A433QJB3</accession>
<feature type="non-terminal residue" evidence="8">
    <location>
        <position position="1"/>
    </location>
</feature>
<evidence type="ECO:0000313" key="9">
    <source>
        <dbReference type="Proteomes" id="UP000274822"/>
    </source>
</evidence>
<evidence type="ECO:0000256" key="4">
    <source>
        <dbReference type="ARBA" id="ARBA00023136"/>
    </source>
</evidence>
<protein>
    <recommendedName>
        <fullName evidence="5">Endoplasmic reticulum transmembrane protein</fullName>
    </recommendedName>
</protein>